<dbReference type="InterPro" id="IPR014756">
    <property type="entry name" value="Ig_E-set"/>
</dbReference>
<feature type="domain" description="CopC" evidence="7">
    <location>
        <begin position="50"/>
        <end position="142"/>
    </location>
</feature>
<name>A0A2S5IUM0_9MICC</name>
<sequence>MAAYLPPTPRSSAPARGRRRRADRTLRALLPTLLLALAVLLGAGGAASAHDELTGTNPAEGATVDVLPPSLELAFSSVPSGIGAQIQVLDESGVDWADGPAEIVDRSASQPLRAGAPAGEYTVNWRVVSSDSHPIEGSFAFTTQEGGTTAPDSASTAGPLEVQDDQAVETQQAGVSDFPWSIVGMIAALVVIAVVLALTARKRLGAGR</sequence>
<evidence type="ECO:0000256" key="1">
    <source>
        <dbReference type="ARBA" id="ARBA00004196"/>
    </source>
</evidence>
<feature type="transmembrane region" description="Helical" evidence="6">
    <location>
        <begin position="178"/>
        <end position="200"/>
    </location>
</feature>
<keyword evidence="6" id="KW-0812">Transmembrane</keyword>
<keyword evidence="4" id="KW-0186">Copper</keyword>
<keyword evidence="9" id="KW-1185">Reference proteome</keyword>
<dbReference type="Pfam" id="PF04234">
    <property type="entry name" value="CopC"/>
    <property type="match status" value="1"/>
</dbReference>
<dbReference type="PANTHER" id="PTHR34820:SF4">
    <property type="entry name" value="INNER MEMBRANE PROTEIN YEBZ"/>
    <property type="match status" value="1"/>
</dbReference>
<keyword evidence="6" id="KW-0472">Membrane</keyword>
<feature type="region of interest" description="Disordered" evidence="5">
    <location>
        <begin position="1"/>
        <end position="21"/>
    </location>
</feature>
<dbReference type="Gene3D" id="2.60.40.1220">
    <property type="match status" value="1"/>
</dbReference>
<dbReference type="PANTHER" id="PTHR34820">
    <property type="entry name" value="INNER MEMBRANE PROTEIN YEBZ"/>
    <property type="match status" value="1"/>
</dbReference>
<evidence type="ECO:0000256" key="2">
    <source>
        <dbReference type="ARBA" id="ARBA00022723"/>
    </source>
</evidence>
<evidence type="ECO:0000313" key="9">
    <source>
        <dbReference type="Proteomes" id="UP000239297"/>
    </source>
</evidence>
<dbReference type="GO" id="GO:0005507">
    <property type="term" value="F:copper ion binding"/>
    <property type="evidence" value="ECO:0007669"/>
    <property type="project" value="InterPro"/>
</dbReference>
<dbReference type="InterPro" id="IPR007348">
    <property type="entry name" value="CopC_dom"/>
</dbReference>
<dbReference type="GO" id="GO:0030313">
    <property type="term" value="C:cell envelope"/>
    <property type="evidence" value="ECO:0007669"/>
    <property type="project" value="UniProtKB-SubCell"/>
</dbReference>
<dbReference type="RefSeq" id="WP_104122429.1">
    <property type="nucleotide sequence ID" value="NZ_PRKW01000006.1"/>
</dbReference>
<dbReference type="GO" id="GO:0005886">
    <property type="term" value="C:plasma membrane"/>
    <property type="evidence" value="ECO:0007669"/>
    <property type="project" value="TreeGrafter"/>
</dbReference>
<dbReference type="InterPro" id="IPR032694">
    <property type="entry name" value="CopC/D"/>
</dbReference>
<keyword evidence="3" id="KW-0732">Signal</keyword>
<dbReference type="GO" id="GO:0046688">
    <property type="term" value="P:response to copper ion"/>
    <property type="evidence" value="ECO:0007669"/>
    <property type="project" value="InterPro"/>
</dbReference>
<dbReference type="GO" id="GO:0006825">
    <property type="term" value="P:copper ion transport"/>
    <property type="evidence" value="ECO:0007669"/>
    <property type="project" value="InterPro"/>
</dbReference>
<dbReference type="SUPFAM" id="SSF81296">
    <property type="entry name" value="E set domains"/>
    <property type="match status" value="1"/>
</dbReference>
<dbReference type="Proteomes" id="UP000239297">
    <property type="component" value="Unassembled WGS sequence"/>
</dbReference>
<protein>
    <submittedName>
        <fullName evidence="8">Copper resistance protein CopC</fullName>
    </submittedName>
</protein>
<dbReference type="InterPro" id="IPR014755">
    <property type="entry name" value="Cu-Rt/internalin_Ig-like"/>
</dbReference>
<dbReference type="EMBL" id="PRKW01000006">
    <property type="protein sequence ID" value="PPB48263.1"/>
    <property type="molecule type" value="Genomic_DNA"/>
</dbReference>
<dbReference type="OrthoDB" id="5242236at2"/>
<dbReference type="AlphaFoldDB" id="A0A2S5IUM0"/>
<keyword evidence="6" id="KW-1133">Transmembrane helix</keyword>
<evidence type="ECO:0000256" key="6">
    <source>
        <dbReference type="SAM" id="Phobius"/>
    </source>
</evidence>
<comment type="subcellular location">
    <subcellularLocation>
        <location evidence="1">Cell envelope</location>
    </subcellularLocation>
</comment>
<organism evidence="8 9">
    <name type="scientific">Arthrobacter pityocampae</name>
    <dbReference type="NCBI Taxonomy" id="547334"/>
    <lineage>
        <taxon>Bacteria</taxon>
        <taxon>Bacillati</taxon>
        <taxon>Actinomycetota</taxon>
        <taxon>Actinomycetes</taxon>
        <taxon>Micrococcales</taxon>
        <taxon>Micrococcaceae</taxon>
        <taxon>Arthrobacter</taxon>
    </lineage>
</organism>
<evidence type="ECO:0000256" key="5">
    <source>
        <dbReference type="SAM" id="MobiDB-lite"/>
    </source>
</evidence>
<proteinExistence type="predicted"/>
<evidence type="ECO:0000313" key="8">
    <source>
        <dbReference type="EMBL" id="PPB48263.1"/>
    </source>
</evidence>
<dbReference type="GO" id="GO:0042597">
    <property type="term" value="C:periplasmic space"/>
    <property type="evidence" value="ECO:0007669"/>
    <property type="project" value="InterPro"/>
</dbReference>
<evidence type="ECO:0000259" key="7">
    <source>
        <dbReference type="Pfam" id="PF04234"/>
    </source>
</evidence>
<keyword evidence="2" id="KW-0479">Metal-binding</keyword>
<comment type="caution">
    <text evidence="8">The sequence shown here is derived from an EMBL/GenBank/DDBJ whole genome shotgun (WGS) entry which is preliminary data.</text>
</comment>
<evidence type="ECO:0000256" key="4">
    <source>
        <dbReference type="ARBA" id="ARBA00023008"/>
    </source>
</evidence>
<evidence type="ECO:0000256" key="3">
    <source>
        <dbReference type="ARBA" id="ARBA00022729"/>
    </source>
</evidence>
<reference evidence="8 9" key="1">
    <citation type="journal article" date="2014" name="Int. J. Syst. Evol. Microbiol.">
        <title>Arthrobacter pityocampae sp. nov., isolated from Thaumetopoea pityocampa (Lep., Thaumetopoeidae).</title>
        <authorList>
            <person name="Ince I.A."/>
            <person name="Demirbag Z."/>
            <person name="Kati H."/>
        </authorList>
    </citation>
    <scope>NUCLEOTIDE SEQUENCE [LARGE SCALE GENOMIC DNA]</scope>
    <source>
        <strain evidence="8 9">Tp2</strain>
    </source>
</reference>
<gene>
    <name evidence="8" type="ORF">C4K88_15025</name>
</gene>
<accession>A0A2S5IUM0</accession>